<dbReference type="AlphaFoldDB" id="A0A2H5SMW7"/>
<evidence type="ECO:0000256" key="3">
    <source>
        <dbReference type="ARBA" id="ARBA00022989"/>
    </source>
</evidence>
<organism evidence="5 6">
    <name type="scientific">Rhizophagus irregularis (strain DAOM 181602 / DAOM 197198 / MUCL 43194)</name>
    <name type="common">Arbuscular mycorrhizal fungus</name>
    <name type="synonym">Glomus intraradices</name>
    <dbReference type="NCBI Taxonomy" id="747089"/>
    <lineage>
        <taxon>Eukaryota</taxon>
        <taxon>Fungi</taxon>
        <taxon>Fungi incertae sedis</taxon>
        <taxon>Mucoromycota</taxon>
        <taxon>Glomeromycotina</taxon>
        <taxon>Glomeromycetes</taxon>
        <taxon>Glomerales</taxon>
        <taxon>Glomeraceae</taxon>
        <taxon>Rhizophagus</taxon>
    </lineage>
</organism>
<protein>
    <submittedName>
        <fullName evidence="5">Uncharacterized protein</fullName>
    </submittedName>
</protein>
<accession>A0A2H5SMW7</accession>
<reference evidence="5 6" key="1">
    <citation type="journal article" date="2013" name="Proc. Natl. Acad. Sci. U.S.A.">
        <title>Genome of an arbuscular mycorrhizal fungus provides insight into the oldest plant symbiosis.</title>
        <authorList>
            <person name="Tisserant E."/>
            <person name="Malbreil M."/>
            <person name="Kuo A."/>
            <person name="Kohler A."/>
            <person name="Symeonidi A."/>
            <person name="Balestrini R."/>
            <person name="Charron P."/>
            <person name="Duensing N."/>
            <person name="Frei Dit Frey N."/>
            <person name="Gianinazzi-Pearson V."/>
            <person name="Gilbert L.B."/>
            <person name="Handa Y."/>
            <person name="Herr J.R."/>
            <person name="Hijri M."/>
            <person name="Koul R."/>
            <person name="Kawaguchi M."/>
            <person name="Krajinski F."/>
            <person name="Lammers P.J."/>
            <person name="Masclaux F.G."/>
            <person name="Murat C."/>
            <person name="Morin E."/>
            <person name="Ndikumana S."/>
            <person name="Pagni M."/>
            <person name="Petitpierre D."/>
            <person name="Requena N."/>
            <person name="Rosikiewicz P."/>
            <person name="Riley R."/>
            <person name="Saito K."/>
            <person name="San Clemente H."/>
            <person name="Shapiro H."/>
            <person name="van Tuinen D."/>
            <person name="Becard G."/>
            <person name="Bonfante P."/>
            <person name="Paszkowski U."/>
            <person name="Shachar-Hill Y.Y."/>
            <person name="Tuskan G.A."/>
            <person name="Young P.W."/>
            <person name="Sanders I.R."/>
            <person name="Henrissat B."/>
            <person name="Rensing S.A."/>
            <person name="Grigoriev I.V."/>
            <person name="Corradi N."/>
            <person name="Roux C."/>
            <person name="Martin F."/>
        </authorList>
    </citation>
    <scope>NUCLEOTIDE SEQUENCE [LARGE SCALE GENOMIC DNA]</scope>
    <source>
        <strain evidence="5 6">DAOM 197198</strain>
    </source>
</reference>
<dbReference type="EMBL" id="AUPC02000068">
    <property type="protein sequence ID" value="POG74714.1"/>
    <property type="molecule type" value="Genomic_DNA"/>
</dbReference>
<dbReference type="VEuPathDB" id="FungiDB:RhiirFUN_011173"/>
<dbReference type="GO" id="GO:0012505">
    <property type="term" value="C:endomembrane system"/>
    <property type="evidence" value="ECO:0007669"/>
    <property type="project" value="UniProtKB-SubCell"/>
</dbReference>
<evidence type="ECO:0000313" key="6">
    <source>
        <dbReference type="Proteomes" id="UP000018888"/>
    </source>
</evidence>
<dbReference type="Proteomes" id="UP000018888">
    <property type="component" value="Unassembled WGS sequence"/>
</dbReference>
<gene>
    <name evidence="5" type="ORF">GLOIN_2v1572503</name>
</gene>
<dbReference type="PANTHER" id="PTHR12242">
    <property type="entry name" value="OS02G0130600 PROTEIN-RELATED"/>
    <property type="match status" value="1"/>
</dbReference>
<evidence type="ECO:0000256" key="1">
    <source>
        <dbReference type="ARBA" id="ARBA00004127"/>
    </source>
</evidence>
<dbReference type="Pfam" id="PF04750">
    <property type="entry name" value="Far-17a_AIG1"/>
    <property type="match status" value="1"/>
</dbReference>
<dbReference type="PANTHER" id="PTHR12242:SF1">
    <property type="entry name" value="MYND-TYPE DOMAIN-CONTAINING PROTEIN"/>
    <property type="match status" value="1"/>
</dbReference>
<dbReference type="GO" id="GO:0016020">
    <property type="term" value="C:membrane"/>
    <property type="evidence" value="ECO:0007669"/>
    <property type="project" value="InterPro"/>
</dbReference>
<proteinExistence type="predicted"/>
<sequence>MKNISNFAKFFHYKDFDSEKSVTSWFISPKILLIIRGIIALYAWIILIGQFVNSATYGGAGDFFKFFTNLSFVGLTAYFTTAFYHSYRYVTKNNKPVSFQNQPNILNWLFWLLYHTMTHFSTVIVLTYWLFLSRNFIFAKPQPFRWWLNVSVHGLNFLFAIIEIFLNRQIIVVSFVILSLTIQILYMFVVFINYAVTSMWIYGFADFTKGSITAIWYIGLIIGYIIIFFLVYGVHLLRDFLGRRFGRYNNNDYINNNDKSVSSLPI</sequence>
<dbReference type="STRING" id="747089.A0A2H5SMW7"/>
<keyword evidence="3" id="KW-1133">Transmembrane helix</keyword>
<evidence type="ECO:0000313" key="5">
    <source>
        <dbReference type="EMBL" id="POG74714.1"/>
    </source>
</evidence>
<reference evidence="5 6" key="2">
    <citation type="journal article" date="2018" name="New Phytol.">
        <title>High intraspecific genome diversity in the model arbuscular mycorrhizal symbiont Rhizophagus irregularis.</title>
        <authorList>
            <person name="Chen E.C.H."/>
            <person name="Morin E."/>
            <person name="Beaudet D."/>
            <person name="Noel J."/>
            <person name="Yildirir G."/>
            <person name="Ndikumana S."/>
            <person name="Charron P."/>
            <person name="St-Onge C."/>
            <person name="Giorgi J."/>
            <person name="Kruger M."/>
            <person name="Marton T."/>
            <person name="Ropars J."/>
            <person name="Grigoriev I.V."/>
            <person name="Hainaut M."/>
            <person name="Henrissat B."/>
            <person name="Roux C."/>
            <person name="Martin F."/>
            <person name="Corradi N."/>
        </authorList>
    </citation>
    <scope>NUCLEOTIDE SEQUENCE [LARGE SCALE GENOMIC DNA]</scope>
    <source>
        <strain evidence="5 6">DAOM 197198</strain>
    </source>
</reference>
<evidence type="ECO:0000256" key="2">
    <source>
        <dbReference type="ARBA" id="ARBA00022692"/>
    </source>
</evidence>
<comment type="caution">
    <text evidence="5">The sequence shown here is derived from an EMBL/GenBank/DDBJ whole genome shotgun (WGS) entry which is preliminary data.</text>
</comment>
<keyword evidence="6" id="KW-1185">Reference proteome</keyword>
<dbReference type="InterPro" id="IPR006838">
    <property type="entry name" value="ADTRP_AIG1"/>
</dbReference>
<name>A0A2H5SMW7_RHIID</name>
<keyword evidence="2" id="KW-0812">Transmembrane</keyword>
<keyword evidence="4" id="KW-0472">Membrane</keyword>
<evidence type="ECO:0000256" key="4">
    <source>
        <dbReference type="ARBA" id="ARBA00023136"/>
    </source>
</evidence>
<comment type="subcellular location">
    <subcellularLocation>
        <location evidence="1">Endomembrane system</location>
        <topology evidence="1">Multi-pass membrane protein</topology>
    </subcellularLocation>
</comment>